<sequence length="379" mass="41219">MVAISLYRGNLHRVPDVTRRWLMPTNGISLKDFRSLLSRRSAALSRLRSAAGTSSNPNPILHKVKLEKEEEPTNAIGCPARPQEEQPPKVINPEEEEEEEKPALNGKGKEGKGSDGDDCVAKSVGVSGSSPGSNPIVPGNASDPADGHGNSQGEKAVAVSQNPNLEIHILLPPHDVFQDFSTNDLGRNGIVLIQRPSCLVRTKANKNVDAVNDQEKRKREIEEKLQILNAKKHNLVQVLKQILNAEEELKRRNNMQGMTIRPSGPLHIDTTNDSGSLTRQVTPRLGSDANLGGEMEGGEPDDISNHNMHSRHLLRMSSTSPSSDSPLRRPYIQHNAFDSLSSVESEALETSFLEEEVLAALSSLSGDKALGPDGFTIAF</sequence>
<evidence type="ECO:0000313" key="3">
    <source>
        <dbReference type="EMBL" id="RVW35511.1"/>
    </source>
</evidence>
<dbReference type="EMBL" id="QGNW01001602">
    <property type="protein sequence ID" value="RVW35511.1"/>
    <property type="molecule type" value="Genomic_DNA"/>
</dbReference>
<reference evidence="4 5" key="1">
    <citation type="journal article" date="2018" name="PLoS Genet.">
        <title>Population sequencing reveals clonal diversity and ancestral inbreeding in the grapevine cultivar Chardonnay.</title>
        <authorList>
            <person name="Roach M.J."/>
            <person name="Johnson D.L."/>
            <person name="Bohlmann J."/>
            <person name="van Vuuren H.J."/>
            <person name="Jones S.J."/>
            <person name="Pretorius I.S."/>
            <person name="Schmidt S.A."/>
            <person name="Borneman A.R."/>
        </authorList>
    </citation>
    <scope>NUCLEOTIDE SEQUENCE [LARGE SCALE GENOMIC DNA]</scope>
    <source>
        <strain evidence="5">cv. Chardonnay</strain>
        <strain evidence="4">I10V1</strain>
        <tissue evidence="4">Leaf</tissue>
    </source>
</reference>
<accession>A0A438I378</accession>
<evidence type="ECO:0000256" key="1">
    <source>
        <dbReference type="SAM" id="Coils"/>
    </source>
</evidence>
<protein>
    <submittedName>
        <fullName evidence="4">Uncharacterized protein</fullName>
    </submittedName>
</protein>
<feature type="compositionally biased region" description="Polar residues" evidence="2">
    <location>
        <begin position="269"/>
        <end position="281"/>
    </location>
</feature>
<dbReference type="EMBL" id="QGNW01000148">
    <property type="protein sequence ID" value="RVW91168.1"/>
    <property type="molecule type" value="Genomic_DNA"/>
</dbReference>
<gene>
    <name evidence="4" type="ORF">CK203_031736</name>
    <name evidence="3" type="ORF">CK203_073837</name>
</gene>
<name>A0A438I378_VITVI</name>
<organism evidence="4 5">
    <name type="scientific">Vitis vinifera</name>
    <name type="common">Grape</name>
    <dbReference type="NCBI Taxonomy" id="29760"/>
    <lineage>
        <taxon>Eukaryota</taxon>
        <taxon>Viridiplantae</taxon>
        <taxon>Streptophyta</taxon>
        <taxon>Embryophyta</taxon>
        <taxon>Tracheophyta</taxon>
        <taxon>Spermatophyta</taxon>
        <taxon>Magnoliopsida</taxon>
        <taxon>eudicotyledons</taxon>
        <taxon>Gunneridae</taxon>
        <taxon>Pentapetalae</taxon>
        <taxon>rosids</taxon>
        <taxon>Vitales</taxon>
        <taxon>Vitaceae</taxon>
        <taxon>Viteae</taxon>
        <taxon>Vitis</taxon>
    </lineage>
</organism>
<comment type="caution">
    <text evidence="4">The sequence shown here is derived from an EMBL/GenBank/DDBJ whole genome shotgun (WGS) entry which is preliminary data.</text>
</comment>
<keyword evidence="1" id="KW-0175">Coiled coil</keyword>
<evidence type="ECO:0000313" key="5">
    <source>
        <dbReference type="Proteomes" id="UP000288805"/>
    </source>
</evidence>
<dbReference type="PANTHER" id="PTHR36764:SF1">
    <property type="entry name" value="TRNA (ILE)-LYSIDINE SYNTHASE"/>
    <property type="match status" value="1"/>
</dbReference>
<feature type="region of interest" description="Disordered" evidence="2">
    <location>
        <begin position="68"/>
        <end position="157"/>
    </location>
</feature>
<dbReference type="AlphaFoldDB" id="A0A438I378"/>
<evidence type="ECO:0000256" key="2">
    <source>
        <dbReference type="SAM" id="MobiDB-lite"/>
    </source>
</evidence>
<feature type="compositionally biased region" description="Low complexity" evidence="2">
    <location>
        <begin position="123"/>
        <end position="140"/>
    </location>
</feature>
<evidence type="ECO:0000313" key="4">
    <source>
        <dbReference type="EMBL" id="RVW91168.1"/>
    </source>
</evidence>
<feature type="coiled-coil region" evidence="1">
    <location>
        <begin position="211"/>
        <end position="255"/>
    </location>
</feature>
<proteinExistence type="predicted"/>
<dbReference type="PANTHER" id="PTHR36764">
    <property type="entry name" value="TRNA (ILE)-LYSIDINE SYNTHASE"/>
    <property type="match status" value="1"/>
</dbReference>
<dbReference type="Proteomes" id="UP000288805">
    <property type="component" value="Unassembled WGS sequence"/>
</dbReference>
<feature type="region of interest" description="Disordered" evidence="2">
    <location>
        <begin position="257"/>
        <end position="306"/>
    </location>
</feature>